<dbReference type="PANTHER" id="PTHR12136:SF41">
    <property type="entry name" value="PLECKSTRIN HOMOLOGY (PH) AND LIPID-BINDING START DOMAINS-CONTAINING PROTEIN"/>
    <property type="match status" value="1"/>
</dbReference>
<gene>
    <name evidence="3" type="ORF">PPROV_000341900</name>
</gene>
<dbReference type="EMBL" id="BNJQ01000008">
    <property type="protein sequence ID" value="GHP04665.1"/>
    <property type="molecule type" value="Genomic_DNA"/>
</dbReference>
<evidence type="ECO:0000259" key="2">
    <source>
        <dbReference type="Pfam" id="PF07059"/>
    </source>
</evidence>
<feature type="region of interest" description="Disordered" evidence="1">
    <location>
        <begin position="1"/>
        <end position="32"/>
    </location>
</feature>
<evidence type="ECO:0000256" key="1">
    <source>
        <dbReference type="SAM" id="MobiDB-lite"/>
    </source>
</evidence>
<dbReference type="Proteomes" id="UP000660262">
    <property type="component" value="Unassembled WGS sequence"/>
</dbReference>
<dbReference type="Pfam" id="PF07059">
    <property type="entry name" value="EDR2_C"/>
    <property type="match status" value="1"/>
</dbReference>
<dbReference type="InterPro" id="IPR045096">
    <property type="entry name" value="EDR2-like"/>
</dbReference>
<reference evidence="3" key="1">
    <citation type="submission" date="2020-10" db="EMBL/GenBank/DDBJ databases">
        <title>Unveiling of a novel bifunctional photoreceptor, Dualchrome1, isolated from a cosmopolitan green alga.</title>
        <authorList>
            <person name="Suzuki S."/>
            <person name="Kawachi M."/>
        </authorList>
    </citation>
    <scope>NUCLEOTIDE SEQUENCE</scope>
    <source>
        <strain evidence="3">NIES 2893</strain>
    </source>
</reference>
<feature type="domain" description="Protein ENHANCED DISEASE RESISTANCE 2 C-terminal" evidence="2">
    <location>
        <begin position="108"/>
        <end position="362"/>
    </location>
</feature>
<evidence type="ECO:0000313" key="4">
    <source>
        <dbReference type="Proteomes" id="UP000660262"/>
    </source>
</evidence>
<evidence type="ECO:0000313" key="3">
    <source>
        <dbReference type="EMBL" id="GHP04665.1"/>
    </source>
</evidence>
<sequence length="375" mass="39760">MEPSSSHLMASRGVENGSESFSGRGQGDALDAGLHGTAASLAQRVEALEAAVGAACLRDGDDEDEDEEEYFTCAEDDAEGFESGPPSHGSGAPAPPSRGLVALSRDKWRSPDASIFLVRDEQYLNPSAGGHKQPSASALFDLVALDLLKTDPDALARTGASGIAPPPENVARCPDAYLLSPHGQRRLRSCPMVFILNIMVPGPTYTCLVTYWACPKGSSWEAALRQHREATDGEIESVRMLLEGDDEYPDTRFKLAPIVEKGPWAVRAAVGGKPCLLGTKVRVPIHRSPTRISDPGGVSGSIPPYVEVDVDVGSSTVARHVVGLAHGASKMLTVHLGVSSEPKVPEELPERILACVTLDSVDMAQPSLVNWPLVS</sequence>
<feature type="compositionally biased region" description="Low complexity" evidence="1">
    <location>
        <begin position="83"/>
        <end position="92"/>
    </location>
</feature>
<dbReference type="AlphaFoldDB" id="A0A830HCC5"/>
<feature type="region of interest" description="Disordered" evidence="1">
    <location>
        <begin position="77"/>
        <end position="99"/>
    </location>
</feature>
<proteinExistence type="predicted"/>
<name>A0A830HCC5_9CHLO</name>
<keyword evidence="4" id="KW-1185">Reference proteome</keyword>
<accession>A0A830HCC5</accession>
<dbReference type="OrthoDB" id="9970435at2759"/>
<dbReference type="PANTHER" id="PTHR12136">
    <property type="entry name" value="ENHANCED DISEASE RESISTANCE-RELATED"/>
    <property type="match status" value="1"/>
</dbReference>
<dbReference type="InterPro" id="IPR009769">
    <property type="entry name" value="EDR2_C"/>
</dbReference>
<organism evidence="3 4">
    <name type="scientific">Pycnococcus provasolii</name>
    <dbReference type="NCBI Taxonomy" id="41880"/>
    <lineage>
        <taxon>Eukaryota</taxon>
        <taxon>Viridiplantae</taxon>
        <taxon>Chlorophyta</taxon>
        <taxon>Pseudoscourfieldiophyceae</taxon>
        <taxon>Pseudoscourfieldiales</taxon>
        <taxon>Pycnococcaceae</taxon>
        <taxon>Pycnococcus</taxon>
    </lineage>
</organism>
<protein>
    <recommendedName>
        <fullName evidence="2">Protein ENHANCED DISEASE RESISTANCE 2 C-terminal domain-containing protein</fullName>
    </recommendedName>
</protein>
<comment type="caution">
    <text evidence="3">The sequence shown here is derived from an EMBL/GenBank/DDBJ whole genome shotgun (WGS) entry which is preliminary data.</text>
</comment>